<dbReference type="InterPro" id="IPR003451">
    <property type="entry name" value="LytB/IspH"/>
</dbReference>
<protein>
    <recommendedName>
        <fullName evidence="5">4-hydroxy-3-methylbut-2-enyl diphosphate reductase</fullName>
        <shortName evidence="5">HMBPP reductase</shortName>
        <ecNumber evidence="5">1.17.7.4</ecNumber>
    </recommendedName>
</protein>
<feature type="binding site" evidence="5">
    <location>
        <position position="160"/>
    </location>
    <ligand>
        <name>(2E)-4-hydroxy-3-methylbut-2-enyl diphosphate</name>
        <dbReference type="ChEBI" id="CHEBI:128753"/>
    </ligand>
</feature>
<feature type="binding site" evidence="5">
    <location>
        <position position="260"/>
    </location>
    <ligand>
        <name>dimethylallyl diphosphate</name>
        <dbReference type="ChEBI" id="CHEBI:57623"/>
    </ligand>
</feature>
<feature type="binding site" evidence="5">
    <location>
        <position position="217"/>
    </location>
    <ligand>
        <name>(2E)-4-hydroxy-3-methylbut-2-enyl diphosphate</name>
        <dbReference type="ChEBI" id="CHEBI:128753"/>
    </ligand>
</feature>
<keyword evidence="3 5" id="KW-0408">Iron</keyword>
<evidence type="ECO:0000256" key="3">
    <source>
        <dbReference type="ARBA" id="ARBA00023004"/>
    </source>
</evidence>
<evidence type="ECO:0000256" key="4">
    <source>
        <dbReference type="ARBA" id="ARBA00023014"/>
    </source>
</evidence>
<proteinExistence type="inferred from homology"/>
<comment type="similarity">
    <text evidence="5">Belongs to the IspH family.</text>
</comment>
<dbReference type="Gene3D" id="3.40.50.11270">
    <property type="match status" value="1"/>
</dbReference>
<feature type="binding site" evidence="5">
    <location>
        <position position="123"/>
    </location>
    <ligand>
        <name>(2E)-4-hydroxy-3-methylbut-2-enyl diphosphate</name>
        <dbReference type="ChEBI" id="CHEBI:128753"/>
    </ligand>
</feature>
<evidence type="ECO:0000256" key="5">
    <source>
        <dbReference type="HAMAP-Rule" id="MF_00191"/>
    </source>
</evidence>
<feature type="binding site" evidence="5">
    <location>
        <position position="217"/>
    </location>
    <ligand>
        <name>isopentenyl diphosphate</name>
        <dbReference type="ChEBI" id="CHEBI:128769"/>
    </ligand>
</feature>
<evidence type="ECO:0000256" key="2">
    <source>
        <dbReference type="ARBA" id="ARBA00022723"/>
    </source>
</evidence>
<keyword evidence="1 5" id="KW-0004">4Fe-4S</keyword>
<comment type="pathway">
    <text evidence="5">Isoprenoid biosynthesis; isopentenyl diphosphate biosynthesis via DXP pathway; isopentenyl diphosphate from 1-deoxy-D-xylulose 5-phosphate: step 6/6.</text>
</comment>
<dbReference type="GO" id="GO:0051539">
    <property type="term" value="F:4 iron, 4 sulfur cluster binding"/>
    <property type="evidence" value="ECO:0007669"/>
    <property type="project" value="UniProtKB-UniRule"/>
</dbReference>
<dbReference type="HOGENOM" id="CLU_027486_0_1_11"/>
<comment type="function">
    <text evidence="5">Catalyzes the conversion of 1-hydroxy-2-methyl-2-(E)-butenyl 4-diphosphate (HMBPP) into a mixture of isopentenyl diphosphate (IPP) and dimethylallyl diphosphate (DMAPP). Acts in the terminal step of the DOXP/MEP pathway for isoprenoid precursor biosynthesis.</text>
</comment>
<dbReference type="Proteomes" id="UP000002026">
    <property type="component" value="Chromosome"/>
</dbReference>
<gene>
    <name evidence="5" type="primary">ispH</name>
    <name evidence="6" type="ordered locus">Shel_09680</name>
</gene>
<dbReference type="EMBL" id="CP001684">
    <property type="protein sequence ID" value="ACV22006.1"/>
    <property type="molecule type" value="Genomic_DNA"/>
</dbReference>
<dbReference type="eggNOG" id="COG0761">
    <property type="taxonomic scope" value="Bacteria"/>
</dbReference>
<dbReference type="KEGG" id="shi:Shel_09680"/>
<feature type="binding site" evidence="5">
    <location>
        <position position="216"/>
    </location>
    <ligand>
        <name>(2E)-4-hydroxy-3-methylbut-2-enyl diphosphate</name>
        <dbReference type="ChEBI" id="CHEBI:128753"/>
    </ligand>
</feature>
<dbReference type="GO" id="GO:0050992">
    <property type="term" value="P:dimethylallyl diphosphate biosynthetic process"/>
    <property type="evidence" value="ECO:0007669"/>
    <property type="project" value="UniProtKB-UniRule"/>
</dbReference>
<feature type="binding site" evidence="5">
    <location>
        <position position="260"/>
    </location>
    <ligand>
        <name>(2E)-4-hydroxy-3-methylbut-2-enyl diphosphate</name>
        <dbReference type="ChEBI" id="CHEBI:128753"/>
    </ligand>
</feature>
<feature type="binding site" evidence="5">
    <location>
        <position position="41"/>
    </location>
    <ligand>
        <name>dimethylallyl diphosphate</name>
        <dbReference type="ChEBI" id="CHEBI:57623"/>
    </ligand>
</feature>
<dbReference type="UniPathway" id="UPA00059">
    <property type="reaction ID" value="UER00105"/>
</dbReference>
<dbReference type="RefSeq" id="WP_012798110.1">
    <property type="nucleotide sequence ID" value="NC_013165.1"/>
</dbReference>
<feature type="binding site" evidence="5">
    <location>
        <position position="216"/>
    </location>
    <ligand>
        <name>dimethylallyl diphosphate</name>
        <dbReference type="ChEBI" id="CHEBI:57623"/>
    </ligand>
</feature>
<dbReference type="STRING" id="471855.Shel_09680"/>
<dbReference type="PANTHER" id="PTHR30426">
    <property type="entry name" value="4-HYDROXY-3-METHYLBUT-2-ENYL DIPHOSPHATE REDUCTASE"/>
    <property type="match status" value="1"/>
</dbReference>
<feature type="binding site" evidence="5">
    <location>
        <position position="217"/>
    </location>
    <ligand>
        <name>dimethylallyl diphosphate</name>
        <dbReference type="ChEBI" id="CHEBI:57623"/>
    </ligand>
</feature>
<feature type="binding site" evidence="5">
    <location>
        <position position="188"/>
    </location>
    <ligand>
        <name>[4Fe-4S] cluster</name>
        <dbReference type="ChEBI" id="CHEBI:49883"/>
    </ligand>
</feature>
<keyword evidence="5" id="KW-0560">Oxidoreductase</keyword>
<feature type="binding site" evidence="5">
    <location>
        <position position="95"/>
    </location>
    <ligand>
        <name>[4Fe-4S] cluster</name>
        <dbReference type="ChEBI" id="CHEBI:49883"/>
    </ligand>
</feature>
<dbReference type="CDD" id="cd13944">
    <property type="entry name" value="lytB_ispH"/>
    <property type="match status" value="1"/>
</dbReference>
<feature type="binding site" evidence="5">
    <location>
        <position position="216"/>
    </location>
    <ligand>
        <name>isopentenyl diphosphate</name>
        <dbReference type="ChEBI" id="CHEBI:128769"/>
    </ligand>
</feature>
<keyword evidence="5" id="KW-0414">Isoprene biosynthesis</keyword>
<dbReference type="HAMAP" id="MF_00191">
    <property type="entry name" value="IspH"/>
    <property type="match status" value="1"/>
</dbReference>
<accession>C7N521</accession>
<keyword evidence="7" id="KW-1185">Reference proteome</keyword>
<comment type="catalytic activity">
    <reaction evidence="5">
        <text>isopentenyl diphosphate + 2 oxidized [2Fe-2S]-[ferredoxin] + H2O = (2E)-4-hydroxy-3-methylbut-2-enyl diphosphate + 2 reduced [2Fe-2S]-[ferredoxin] + 2 H(+)</text>
        <dbReference type="Rhea" id="RHEA:24488"/>
        <dbReference type="Rhea" id="RHEA-COMP:10000"/>
        <dbReference type="Rhea" id="RHEA-COMP:10001"/>
        <dbReference type="ChEBI" id="CHEBI:15377"/>
        <dbReference type="ChEBI" id="CHEBI:15378"/>
        <dbReference type="ChEBI" id="CHEBI:33737"/>
        <dbReference type="ChEBI" id="CHEBI:33738"/>
        <dbReference type="ChEBI" id="CHEBI:128753"/>
        <dbReference type="ChEBI" id="CHEBI:128769"/>
        <dbReference type="EC" id="1.17.7.4"/>
    </reaction>
</comment>
<evidence type="ECO:0000313" key="7">
    <source>
        <dbReference type="Proteomes" id="UP000002026"/>
    </source>
</evidence>
<dbReference type="GO" id="GO:0046872">
    <property type="term" value="F:metal ion binding"/>
    <property type="evidence" value="ECO:0007669"/>
    <property type="project" value="UniProtKB-KW"/>
</dbReference>
<dbReference type="PANTHER" id="PTHR30426:SF0">
    <property type="entry name" value="4-HYDROXY-3-METHYLBUT-2-ENYL DIPHOSPHATE REDUCTASE"/>
    <property type="match status" value="1"/>
</dbReference>
<feature type="active site" description="Proton donor" evidence="5">
    <location>
        <position position="125"/>
    </location>
</feature>
<feature type="binding site" evidence="5">
    <location>
        <position position="73"/>
    </location>
    <ligand>
        <name>dimethylallyl diphosphate</name>
        <dbReference type="ChEBI" id="CHEBI:57623"/>
    </ligand>
</feature>
<feature type="binding site" evidence="5">
    <location>
        <position position="218"/>
    </location>
    <ligand>
        <name>isopentenyl diphosphate</name>
        <dbReference type="ChEBI" id="CHEBI:128769"/>
    </ligand>
</feature>
<name>C7N521_SLAHD</name>
<dbReference type="GO" id="GO:0016114">
    <property type="term" value="P:terpenoid biosynthetic process"/>
    <property type="evidence" value="ECO:0007669"/>
    <property type="project" value="UniProtKB-UniRule"/>
</dbReference>
<evidence type="ECO:0000313" key="6">
    <source>
        <dbReference type="EMBL" id="ACV22006.1"/>
    </source>
</evidence>
<feature type="binding site" evidence="5">
    <location>
        <position position="12"/>
    </location>
    <ligand>
        <name>[4Fe-4S] cluster</name>
        <dbReference type="ChEBI" id="CHEBI:49883"/>
    </ligand>
</feature>
<organism evidence="6 7">
    <name type="scientific">Slackia heliotrinireducens (strain ATCC 29202 / DSM 20476 / NCTC 11029 / RHS 1)</name>
    <name type="common">Peptococcus heliotrinreducens</name>
    <dbReference type="NCBI Taxonomy" id="471855"/>
    <lineage>
        <taxon>Bacteria</taxon>
        <taxon>Bacillati</taxon>
        <taxon>Actinomycetota</taxon>
        <taxon>Coriobacteriia</taxon>
        <taxon>Eggerthellales</taxon>
        <taxon>Eggerthellaceae</taxon>
        <taxon>Slackia</taxon>
    </lineage>
</organism>
<sequence>MEILRAKHAGVCYGVERALDMVSAASMDGDEDTFTLGPLIHNPQVVAKLESRGVRAVDGPEQVDHGIVILRTHGVEPHIAADLKSRDLTVIDATCPHVAKAQRSAANLADTCGTVLIIGRAEHPEIRSVREYAGEKAIVVADVDEVPEHLEEPVGVIVQTTESKEKLQAVVNELEARGVETQVKNTICFATRQRQDAAAALADEVDAMVVIGGKNSSNTTHLYEICRDHCDRSYFVETKEELDPSWFSATDRVGVTAGASTPDYQIEDVISYLESL</sequence>
<feature type="binding site" evidence="5">
    <location>
        <position position="123"/>
    </location>
    <ligand>
        <name>dimethylallyl diphosphate</name>
        <dbReference type="ChEBI" id="CHEBI:57623"/>
    </ligand>
</feature>
<feature type="binding site" evidence="5">
    <location>
        <position position="218"/>
    </location>
    <ligand>
        <name>(2E)-4-hydroxy-3-methylbut-2-enyl diphosphate</name>
        <dbReference type="ChEBI" id="CHEBI:128753"/>
    </ligand>
</feature>
<feature type="binding site" evidence="5">
    <location>
        <position position="218"/>
    </location>
    <ligand>
        <name>dimethylallyl diphosphate</name>
        <dbReference type="ChEBI" id="CHEBI:57623"/>
    </ligand>
</feature>
<dbReference type="NCBIfam" id="TIGR00216">
    <property type="entry name" value="ispH_lytB"/>
    <property type="match status" value="1"/>
</dbReference>
<keyword evidence="2 5" id="KW-0479">Metal-binding</keyword>
<comment type="pathway">
    <text evidence="5">Isoprenoid biosynthesis; dimethylallyl diphosphate biosynthesis; dimethylallyl diphosphate from (2E)-4-hydroxy-3-methylbutenyl diphosphate: step 1/1.</text>
</comment>
<dbReference type="Gene3D" id="3.40.1010.20">
    <property type="entry name" value="4-hydroxy-3-methylbut-2-enyl diphosphate reductase, catalytic domain"/>
    <property type="match status" value="2"/>
</dbReference>
<feature type="binding site" evidence="5">
    <location>
        <position position="41"/>
    </location>
    <ligand>
        <name>(2E)-4-hydroxy-3-methylbut-2-enyl diphosphate</name>
        <dbReference type="ChEBI" id="CHEBI:128753"/>
    </ligand>
</feature>
<feature type="binding site" evidence="5">
    <location>
        <position position="123"/>
    </location>
    <ligand>
        <name>isopentenyl diphosphate</name>
        <dbReference type="ChEBI" id="CHEBI:128769"/>
    </ligand>
</feature>
<feature type="binding site" evidence="5">
    <location>
        <position position="73"/>
    </location>
    <ligand>
        <name>(2E)-4-hydroxy-3-methylbut-2-enyl diphosphate</name>
        <dbReference type="ChEBI" id="CHEBI:128753"/>
    </ligand>
</feature>
<dbReference type="EC" id="1.17.7.4" evidence="5"/>
<dbReference type="UniPathway" id="UPA00056">
    <property type="reaction ID" value="UER00097"/>
</dbReference>
<feature type="binding site" evidence="5">
    <location>
        <position position="260"/>
    </location>
    <ligand>
        <name>isopentenyl diphosphate</name>
        <dbReference type="ChEBI" id="CHEBI:128769"/>
    </ligand>
</feature>
<comment type="cofactor">
    <cofactor evidence="5">
        <name>[4Fe-4S] cluster</name>
        <dbReference type="ChEBI" id="CHEBI:49883"/>
    </cofactor>
    <text evidence="5">Binds 1 [4Fe-4S] cluster per subunit.</text>
</comment>
<dbReference type="GO" id="GO:0051745">
    <property type="term" value="F:4-hydroxy-3-methylbut-2-enyl diphosphate reductase activity"/>
    <property type="evidence" value="ECO:0007669"/>
    <property type="project" value="UniProtKB-UniRule"/>
</dbReference>
<feature type="binding site" evidence="5">
    <location>
        <position position="41"/>
    </location>
    <ligand>
        <name>isopentenyl diphosphate</name>
        <dbReference type="ChEBI" id="CHEBI:128769"/>
    </ligand>
</feature>
<dbReference type="AlphaFoldDB" id="C7N521"/>
<keyword evidence="4 5" id="KW-0411">Iron-sulfur</keyword>
<feature type="binding site" evidence="5">
    <location>
        <position position="73"/>
    </location>
    <ligand>
        <name>isopentenyl diphosphate</name>
        <dbReference type="ChEBI" id="CHEBI:128769"/>
    </ligand>
</feature>
<dbReference type="GO" id="GO:0019288">
    <property type="term" value="P:isopentenyl diphosphate biosynthetic process, methylerythritol 4-phosphate pathway"/>
    <property type="evidence" value="ECO:0007669"/>
    <property type="project" value="UniProtKB-UniRule"/>
</dbReference>
<comment type="catalytic activity">
    <reaction evidence="5">
        <text>dimethylallyl diphosphate + 2 oxidized [2Fe-2S]-[ferredoxin] + H2O = (2E)-4-hydroxy-3-methylbut-2-enyl diphosphate + 2 reduced [2Fe-2S]-[ferredoxin] + 2 H(+)</text>
        <dbReference type="Rhea" id="RHEA:24825"/>
        <dbReference type="Rhea" id="RHEA-COMP:10000"/>
        <dbReference type="Rhea" id="RHEA-COMP:10001"/>
        <dbReference type="ChEBI" id="CHEBI:15377"/>
        <dbReference type="ChEBI" id="CHEBI:15378"/>
        <dbReference type="ChEBI" id="CHEBI:33737"/>
        <dbReference type="ChEBI" id="CHEBI:33738"/>
        <dbReference type="ChEBI" id="CHEBI:57623"/>
        <dbReference type="ChEBI" id="CHEBI:128753"/>
        <dbReference type="EC" id="1.17.7.4"/>
    </reaction>
</comment>
<dbReference type="Pfam" id="PF02401">
    <property type="entry name" value="LYTB"/>
    <property type="match status" value="1"/>
</dbReference>
<evidence type="ECO:0000256" key="1">
    <source>
        <dbReference type="ARBA" id="ARBA00022485"/>
    </source>
</evidence>
<reference evidence="6 7" key="1">
    <citation type="journal article" date="2009" name="Stand. Genomic Sci.">
        <title>Complete genome sequence of Slackia heliotrinireducens type strain (RHS 1).</title>
        <authorList>
            <person name="Pukall R."/>
            <person name="Lapidus A."/>
            <person name="Nolan M."/>
            <person name="Copeland A."/>
            <person name="Glavina Del Rio T."/>
            <person name="Lucas S."/>
            <person name="Chen F."/>
            <person name="Tice H."/>
            <person name="Cheng J.F."/>
            <person name="Chertkov O."/>
            <person name="Bruce D."/>
            <person name="Goodwin L."/>
            <person name="Kuske C."/>
            <person name="Brettin T."/>
            <person name="Detter J.C."/>
            <person name="Han C."/>
            <person name="Pitluck S."/>
            <person name="Pati A."/>
            <person name="Mavrommatis K."/>
            <person name="Ivanova N."/>
            <person name="Ovchinnikova G."/>
            <person name="Chen A."/>
            <person name="Palaniappan K."/>
            <person name="Schneider S."/>
            <person name="Rohde M."/>
            <person name="Chain P."/>
            <person name="D'haeseleer P."/>
            <person name="Goker M."/>
            <person name="Bristow J."/>
            <person name="Eisen J.A."/>
            <person name="Markowitz V."/>
            <person name="Kyrpides N.C."/>
            <person name="Klenk H.P."/>
            <person name="Hugenholtz P."/>
        </authorList>
    </citation>
    <scope>NUCLEOTIDE SEQUENCE [LARGE SCALE GENOMIC DNA]</scope>
    <source>
        <strain evidence="7">ATCC 29202 / DSM 20476 / NCTC 11029 / RHS 1</strain>
    </source>
</reference>